<accession>A0A4Y8WM34</accession>
<dbReference type="OrthoDB" id="5837361at2"/>
<dbReference type="SUPFAM" id="SSF50978">
    <property type="entry name" value="WD40 repeat-like"/>
    <property type="match status" value="1"/>
</dbReference>
<dbReference type="AlphaFoldDB" id="A0A4Y8WM34"/>
<gene>
    <name evidence="2" type="ORF">ELS82_02170</name>
</gene>
<comment type="caution">
    <text evidence="2">The sequence shown here is derived from an EMBL/GenBank/DDBJ whole genome shotgun (WGS) entry which is preliminary data.</text>
</comment>
<sequence length="664" mass="71634">MCKLALSISGVLLLSACGGGSDDSTSSTSSVDAYSYSSLKECADTDLDGVCSTYEQEISDTSTYSKMINDNGAILTAHAGSEMVSPFTTLVHSEMLFNPALKGDEESAITYLQKALGDKVGVNFLHVDTTHGPKQQTEVLLKTLRQAQSQGQFDPMLNIAHALDLMIANQTIDLSSINLKSQPSRHVSFDGLLTVQGSQVDSSLVGAKSITYNPANQKIVFLDASDNVKQIDIGNRNNAVSASVQQMAQLKTINRYDDDDDDDDDHHHGGSIDDLLGWQQGEHKLVQIEPALNSIQSYKLYQPKLVAQASEQCGSAGTSGIFLTSLHDKSTQIAKQSKVTIDAYGGASGSVPIPIPKPTPVNPDADLSAQRCFNDNFNWMMPLYKKKSIIAELDDGIYAKDKLRWLSADKLVMGSESYTLSATQDFVVASLDESELLIVDSGAGGSDDAVLIDSTTLAAKSTIGINNAKAAAFTINDKLIFGLKDNNVTWVEKSQFATELNKFELDAAIHFVKSSPNGKQSAVVTDSSLYLLDNSKYQVIEQFPIQGSAVKDLRVLNDKAVAVVGNSIEYFQFAKISGPKLKVAAQLITNRIKDKWAATPSAHWKATNMGFLLEETGIEASVANKFDSINVNWLPTGVTQASNVTGVNISGLDRGTWITLYKPL</sequence>
<evidence type="ECO:0000313" key="2">
    <source>
        <dbReference type="EMBL" id="TFH93371.1"/>
    </source>
</evidence>
<dbReference type="Proteomes" id="UP000297753">
    <property type="component" value="Unassembled WGS sequence"/>
</dbReference>
<feature type="region of interest" description="Disordered" evidence="1">
    <location>
        <begin position="255"/>
        <end position="274"/>
    </location>
</feature>
<dbReference type="EMBL" id="SATR01000002">
    <property type="protein sequence ID" value="TFH93371.1"/>
    <property type="molecule type" value="Genomic_DNA"/>
</dbReference>
<evidence type="ECO:0000256" key="1">
    <source>
        <dbReference type="SAM" id="MobiDB-lite"/>
    </source>
</evidence>
<keyword evidence="3" id="KW-1185">Reference proteome</keyword>
<name>A0A4Y8WM34_9VIBR</name>
<dbReference type="InterPro" id="IPR036322">
    <property type="entry name" value="WD40_repeat_dom_sf"/>
</dbReference>
<proteinExistence type="predicted"/>
<organism evidence="2 3">
    <name type="scientific">Vibrio ouci</name>
    <dbReference type="NCBI Taxonomy" id="2499078"/>
    <lineage>
        <taxon>Bacteria</taxon>
        <taxon>Pseudomonadati</taxon>
        <taxon>Pseudomonadota</taxon>
        <taxon>Gammaproteobacteria</taxon>
        <taxon>Vibrionales</taxon>
        <taxon>Vibrionaceae</taxon>
        <taxon>Vibrio</taxon>
    </lineage>
</organism>
<protein>
    <submittedName>
        <fullName evidence="2">Uncharacterized protein</fullName>
    </submittedName>
</protein>
<evidence type="ECO:0000313" key="3">
    <source>
        <dbReference type="Proteomes" id="UP000297753"/>
    </source>
</evidence>
<reference evidence="2 3" key="1">
    <citation type="submission" date="2019-01" db="EMBL/GenBank/DDBJ databases">
        <title>Vibrio BEI176 sp. nov, a marine bacterium isolated from China: eastern marignal seas.</title>
        <authorList>
            <person name="Li B."/>
        </authorList>
    </citation>
    <scope>NUCLEOTIDE SEQUENCE [LARGE SCALE GENOMIC DNA]</scope>
    <source>
        <strain evidence="2 3">BEI176</strain>
    </source>
</reference>
<dbReference type="PROSITE" id="PS51257">
    <property type="entry name" value="PROKAR_LIPOPROTEIN"/>
    <property type="match status" value="1"/>
</dbReference>